<evidence type="ECO:0000259" key="2">
    <source>
        <dbReference type="Pfam" id="PF13358"/>
    </source>
</evidence>
<dbReference type="EMBL" id="JBHSFG010000016">
    <property type="protein sequence ID" value="MFC4464574.1"/>
    <property type="molecule type" value="Genomic_DNA"/>
</dbReference>
<name>A0ABV8YII2_9ACTN</name>
<proteinExistence type="predicted"/>
<organism evidence="3 4">
    <name type="scientific">Streptomyces xiangluensis</name>
    <dbReference type="NCBI Taxonomy" id="2665720"/>
    <lineage>
        <taxon>Bacteria</taxon>
        <taxon>Bacillati</taxon>
        <taxon>Actinomycetota</taxon>
        <taxon>Actinomycetes</taxon>
        <taxon>Kitasatosporales</taxon>
        <taxon>Streptomycetaceae</taxon>
        <taxon>Streptomyces</taxon>
    </lineage>
</organism>
<dbReference type="InterPro" id="IPR038717">
    <property type="entry name" value="Tc1-like_DDE_dom"/>
</dbReference>
<protein>
    <submittedName>
        <fullName evidence="3">Transposase</fullName>
    </submittedName>
</protein>
<evidence type="ECO:0000256" key="1">
    <source>
        <dbReference type="SAM" id="MobiDB-lite"/>
    </source>
</evidence>
<dbReference type="Proteomes" id="UP001596012">
    <property type="component" value="Unassembled WGS sequence"/>
</dbReference>
<keyword evidence="4" id="KW-1185">Reference proteome</keyword>
<dbReference type="Pfam" id="PF13358">
    <property type="entry name" value="DDE_3"/>
    <property type="match status" value="1"/>
</dbReference>
<dbReference type="RefSeq" id="WP_386339578.1">
    <property type="nucleotide sequence ID" value="NZ_JBHSFG010000016.1"/>
</dbReference>
<feature type="domain" description="Tc1-like transposase DDE" evidence="2">
    <location>
        <begin position="6"/>
        <end position="44"/>
    </location>
</feature>
<evidence type="ECO:0000313" key="3">
    <source>
        <dbReference type="EMBL" id="MFC4464574.1"/>
    </source>
</evidence>
<feature type="compositionally biased region" description="Low complexity" evidence="1">
    <location>
        <begin position="44"/>
        <end position="54"/>
    </location>
</feature>
<sequence>MVWCWDNLNLHLVKEWADFAKEHKDWLRIFQMPSYAPELNPAEGSGRSSSGTWPTSPPPISHT</sequence>
<accession>A0ABV8YII2</accession>
<feature type="region of interest" description="Disordered" evidence="1">
    <location>
        <begin position="40"/>
        <end position="63"/>
    </location>
</feature>
<comment type="caution">
    <text evidence="3">The sequence shown here is derived from an EMBL/GenBank/DDBJ whole genome shotgun (WGS) entry which is preliminary data.</text>
</comment>
<gene>
    <name evidence="3" type="ORF">ACFPH6_08385</name>
</gene>
<reference evidence="4" key="1">
    <citation type="journal article" date="2019" name="Int. J. Syst. Evol. Microbiol.">
        <title>The Global Catalogue of Microorganisms (GCM) 10K type strain sequencing project: providing services to taxonomists for standard genome sequencing and annotation.</title>
        <authorList>
            <consortium name="The Broad Institute Genomics Platform"/>
            <consortium name="The Broad Institute Genome Sequencing Center for Infectious Disease"/>
            <person name="Wu L."/>
            <person name="Ma J."/>
        </authorList>
    </citation>
    <scope>NUCLEOTIDE SEQUENCE [LARGE SCALE GENOMIC DNA]</scope>
    <source>
        <strain evidence="4">DT43</strain>
    </source>
</reference>
<evidence type="ECO:0000313" key="4">
    <source>
        <dbReference type="Proteomes" id="UP001596012"/>
    </source>
</evidence>